<gene>
    <name evidence="2" type="ORF">M409DRAFT_55259</name>
</gene>
<dbReference type="EMBL" id="ML993598">
    <property type="protein sequence ID" value="KAF2165885.1"/>
    <property type="molecule type" value="Genomic_DNA"/>
</dbReference>
<dbReference type="GeneID" id="54566223"/>
<dbReference type="RefSeq" id="XP_033666774.1">
    <property type="nucleotide sequence ID" value="XM_033812951.1"/>
</dbReference>
<evidence type="ECO:0000313" key="2">
    <source>
        <dbReference type="EMBL" id="KAF2165885.1"/>
    </source>
</evidence>
<organism evidence="2 3">
    <name type="scientific">Zasmidium cellare ATCC 36951</name>
    <dbReference type="NCBI Taxonomy" id="1080233"/>
    <lineage>
        <taxon>Eukaryota</taxon>
        <taxon>Fungi</taxon>
        <taxon>Dikarya</taxon>
        <taxon>Ascomycota</taxon>
        <taxon>Pezizomycotina</taxon>
        <taxon>Dothideomycetes</taxon>
        <taxon>Dothideomycetidae</taxon>
        <taxon>Mycosphaerellales</taxon>
        <taxon>Mycosphaerellaceae</taxon>
        <taxon>Zasmidium</taxon>
    </lineage>
</organism>
<reference evidence="2" key="1">
    <citation type="journal article" date="2020" name="Stud. Mycol.">
        <title>101 Dothideomycetes genomes: a test case for predicting lifestyles and emergence of pathogens.</title>
        <authorList>
            <person name="Haridas S."/>
            <person name="Albert R."/>
            <person name="Binder M."/>
            <person name="Bloem J."/>
            <person name="Labutti K."/>
            <person name="Salamov A."/>
            <person name="Andreopoulos B."/>
            <person name="Baker S."/>
            <person name="Barry K."/>
            <person name="Bills G."/>
            <person name="Bluhm B."/>
            <person name="Cannon C."/>
            <person name="Castanera R."/>
            <person name="Culley D."/>
            <person name="Daum C."/>
            <person name="Ezra D."/>
            <person name="Gonzalez J."/>
            <person name="Henrissat B."/>
            <person name="Kuo A."/>
            <person name="Liang C."/>
            <person name="Lipzen A."/>
            <person name="Lutzoni F."/>
            <person name="Magnuson J."/>
            <person name="Mondo S."/>
            <person name="Nolan M."/>
            <person name="Ohm R."/>
            <person name="Pangilinan J."/>
            <person name="Park H.-J."/>
            <person name="Ramirez L."/>
            <person name="Alfaro M."/>
            <person name="Sun H."/>
            <person name="Tritt A."/>
            <person name="Yoshinaga Y."/>
            <person name="Zwiers L.-H."/>
            <person name="Turgeon B."/>
            <person name="Goodwin S."/>
            <person name="Spatafora J."/>
            <person name="Crous P."/>
            <person name="Grigoriev I."/>
        </authorList>
    </citation>
    <scope>NUCLEOTIDE SEQUENCE</scope>
    <source>
        <strain evidence="2">ATCC 36951</strain>
    </source>
</reference>
<feature type="region of interest" description="Disordered" evidence="1">
    <location>
        <begin position="497"/>
        <end position="519"/>
    </location>
</feature>
<dbReference type="AlphaFoldDB" id="A0A6A6CFH3"/>
<dbReference type="Proteomes" id="UP000799537">
    <property type="component" value="Unassembled WGS sequence"/>
</dbReference>
<evidence type="ECO:0000313" key="3">
    <source>
        <dbReference type="Proteomes" id="UP000799537"/>
    </source>
</evidence>
<evidence type="ECO:0000256" key="1">
    <source>
        <dbReference type="SAM" id="MobiDB-lite"/>
    </source>
</evidence>
<feature type="region of interest" description="Disordered" evidence="1">
    <location>
        <begin position="39"/>
        <end position="76"/>
    </location>
</feature>
<proteinExistence type="predicted"/>
<feature type="compositionally biased region" description="Polar residues" evidence="1">
    <location>
        <begin position="506"/>
        <end position="519"/>
    </location>
</feature>
<keyword evidence="3" id="KW-1185">Reference proteome</keyword>
<sequence length="538" mass="59890">MFSIQEEVLFVSHSPARRRCDEDKLSLIRSHAQAYVQRRRRPVFGSKKDRSREGGVMSPESRRSTTKPPQPDETDSLHVVKHGCQRRTRCSETSTVTLARGSFEPFNSFPVSVDEAFVSLFERYYRGYRWDAYKPDLFRETASDPKLYHSFLAIAYNMFSQDKIKAIEHETEAIMSISRGLKQAKIDDEADSTSKEAITWAISRLAMIRSQQGDWDTALKHINACALTCSSISDLAAYKFAAHIHCTHSVLLLTNLSRIHGVNAQLRRPYGDTGRSALADVEAQGFKLPLAALLSLKHLKVDSQLLDVLCAMIALCHPAKCTPVFHDTLGIQQAVELLKLAVHLAEMCTDLQSGDATGQDPEWRIELQTCTRLTSFLFVLCPSPAAQAACKEVRQRLTDGLLKHIIGIAADTGEAVAPPTPLSVLFLWILLVCSTSAQKRSDQLYFSEVIKKHYPYVADASDSAIENWKLSLPLLGVGSNPPPDYFWRLSSEGSKSGSEGGYQSADLASSSQFTKSSRVTLEELSPETFSIEDEFLSF</sequence>
<protein>
    <submittedName>
        <fullName evidence="2">Uncharacterized protein</fullName>
    </submittedName>
</protein>
<accession>A0A6A6CFH3</accession>
<name>A0A6A6CFH3_ZASCE</name>